<protein>
    <recommendedName>
        <fullName evidence="4">GlsB/YeaQ/YmgE family stress response membrane protein</fullName>
    </recommendedName>
</protein>
<dbReference type="RefSeq" id="WP_158444677.1">
    <property type="nucleotide sequence ID" value="NZ_JAOAOS010000002.1"/>
</dbReference>
<sequence length="100" mass="10531">MRGLLMMVGFPDLPLLSLVLVLTMIVLGAMMFGWIADLLLADSAFGTALNTGILLVGAFCGAWLWHRYGVRTPFDPDAVRAGAATGAGLALLLALTAVKR</sequence>
<organism evidence="2 3">
    <name type="scientific">Bosea minatitlanensis</name>
    <dbReference type="NCBI Taxonomy" id="128782"/>
    <lineage>
        <taxon>Bacteria</taxon>
        <taxon>Pseudomonadati</taxon>
        <taxon>Pseudomonadota</taxon>
        <taxon>Alphaproteobacteria</taxon>
        <taxon>Hyphomicrobiales</taxon>
        <taxon>Boseaceae</taxon>
        <taxon>Bosea</taxon>
    </lineage>
</organism>
<gene>
    <name evidence="2" type="ORF">ACFPK2_05740</name>
</gene>
<name>A0ABW0EZZ4_9HYPH</name>
<dbReference type="EMBL" id="JBHSLI010000002">
    <property type="protein sequence ID" value="MFC5292492.1"/>
    <property type="molecule type" value="Genomic_DNA"/>
</dbReference>
<evidence type="ECO:0000313" key="2">
    <source>
        <dbReference type="EMBL" id="MFC5292492.1"/>
    </source>
</evidence>
<keyword evidence="1" id="KW-0812">Transmembrane</keyword>
<feature type="transmembrane region" description="Helical" evidence="1">
    <location>
        <begin position="78"/>
        <end position="98"/>
    </location>
</feature>
<evidence type="ECO:0008006" key="4">
    <source>
        <dbReference type="Google" id="ProtNLM"/>
    </source>
</evidence>
<dbReference type="Proteomes" id="UP001595976">
    <property type="component" value="Unassembled WGS sequence"/>
</dbReference>
<evidence type="ECO:0000313" key="3">
    <source>
        <dbReference type="Proteomes" id="UP001595976"/>
    </source>
</evidence>
<reference evidence="3" key="1">
    <citation type="journal article" date="2019" name="Int. J. Syst. Evol. Microbiol.">
        <title>The Global Catalogue of Microorganisms (GCM) 10K type strain sequencing project: providing services to taxonomists for standard genome sequencing and annotation.</title>
        <authorList>
            <consortium name="The Broad Institute Genomics Platform"/>
            <consortium name="The Broad Institute Genome Sequencing Center for Infectious Disease"/>
            <person name="Wu L."/>
            <person name="Ma J."/>
        </authorList>
    </citation>
    <scope>NUCLEOTIDE SEQUENCE [LARGE SCALE GENOMIC DNA]</scope>
    <source>
        <strain evidence="3">CGMCC 1.15643</strain>
    </source>
</reference>
<accession>A0ABW0EZZ4</accession>
<comment type="caution">
    <text evidence="2">The sequence shown here is derived from an EMBL/GenBank/DDBJ whole genome shotgun (WGS) entry which is preliminary data.</text>
</comment>
<keyword evidence="1" id="KW-0472">Membrane</keyword>
<evidence type="ECO:0000256" key="1">
    <source>
        <dbReference type="SAM" id="Phobius"/>
    </source>
</evidence>
<keyword evidence="1" id="KW-1133">Transmembrane helix</keyword>
<feature type="transmembrane region" description="Helical" evidence="1">
    <location>
        <begin position="48"/>
        <end position="66"/>
    </location>
</feature>
<keyword evidence="3" id="KW-1185">Reference proteome</keyword>
<proteinExistence type="predicted"/>
<feature type="transmembrane region" description="Helical" evidence="1">
    <location>
        <begin position="15"/>
        <end position="36"/>
    </location>
</feature>